<dbReference type="CDD" id="cd00568">
    <property type="entry name" value="TPP_enzymes"/>
    <property type="match status" value="1"/>
</dbReference>
<dbReference type="EMBL" id="JABKKE010000007">
    <property type="protein sequence ID" value="NPE13791.1"/>
    <property type="molecule type" value="Genomic_DNA"/>
</dbReference>
<dbReference type="CDD" id="cd07035">
    <property type="entry name" value="TPP_PYR_POX_like"/>
    <property type="match status" value="1"/>
</dbReference>
<dbReference type="Gene3D" id="3.40.50.1220">
    <property type="entry name" value="TPP-binding domain"/>
    <property type="match status" value="1"/>
</dbReference>
<dbReference type="InterPro" id="IPR045229">
    <property type="entry name" value="TPP_enz"/>
</dbReference>
<evidence type="ECO:0000259" key="4">
    <source>
        <dbReference type="Pfam" id="PF00205"/>
    </source>
</evidence>
<evidence type="ECO:0000259" key="5">
    <source>
        <dbReference type="Pfam" id="PF02775"/>
    </source>
</evidence>
<name>A0ABX2AUH6_9BACT</name>
<dbReference type="Pfam" id="PF00205">
    <property type="entry name" value="TPP_enzyme_M"/>
    <property type="match status" value="1"/>
</dbReference>
<evidence type="ECO:0000256" key="2">
    <source>
        <dbReference type="ARBA" id="ARBA00023052"/>
    </source>
</evidence>
<evidence type="ECO:0000256" key="1">
    <source>
        <dbReference type="ARBA" id="ARBA00007812"/>
    </source>
</evidence>
<comment type="caution">
    <text evidence="7">The sequence shown here is derived from an EMBL/GenBank/DDBJ whole genome shotgun (WGS) entry which is preliminary data.</text>
</comment>
<feature type="domain" description="Thiamine pyrophosphate enzyme central" evidence="4">
    <location>
        <begin position="203"/>
        <end position="340"/>
    </location>
</feature>
<reference evidence="7 8" key="1">
    <citation type="submission" date="2020-05" db="EMBL/GenBank/DDBJ databases">
        <title>Distinct polysaccharide utilization as determinants for interspecies competition between intestinal Prevotella spp.</title>
        <authorList>
            <person name="Galvez E.J.C."/>
            <person name="Iljazovic A."/>
            <person name="Strowig T."/>
        </authorList>
    </citation>
    <scope>NUCLEOTIDE SEQUENCE [LARGE SCALE GENOMIC DNA]</scope>
    <source>
        <strain evidence="7 8">PROD</strain>
    </source>
</reference>
<sequence>MKVSDFIFQHLVEKHGISHCFLVTGGGAMHLNDSIGHTKGLTYICNHHEQASAIAAEGYYRTCGRLCVTNVTTGPGGTNAITGVLGQWLDSIPGLYISGQIKTSTMKGSYPHLPLRQLGDQEADIVSMVSSITKYAVTVTDPYDIKREIDKAVAIATDGRPGPVWIDVPLDVQGAMVDETILREFDLSELEDPVCHDLVDRQIDQLIDRIKTAKSPVIYVGNGVRLAKREDLFVTLAERLGIPVVTAISGSDIIWHDHPLCYGKPGICGDRIGNIMVQNSDLLIILGTRLSIRQISYAYDLLAPRAYKVMVDADLAEMQKPTLSIDMSIHANLSEFIDKLDAATRRICLPDFCHWKEWGRTIEKKLPTVFDDNPSQPGYISSYVFADRLFRQLRDGDVVVTGNGTAYTSTYQAMQVNRGVRVFANQGCAAMGYDLPAAIGAVTANSGHGRTILVTGDGSLQMNIQELQTLVTYAMPLKIFVLENEGYLAIKTTQKSFFKGHFTGSNPASGVICPNLGKIAAAYGIEYIDIREEGETLDRTIRDVLESSGSMICEIHMHPEQTLFPKSASFMDKNGKMSSAPLEKMAPFMGEELQKQCIYHPVGER</sequence>
<organism evidence="7 8">
    <name type="scientific">Xylanibacter rodentium</name>
    <dbReference type="NCBI Taxonomy" id="2736289"/>
    <lineage>
        <taxon>Bacteria</taxon>
        <taxon>Pseudomonadati</taxon>
        <taxon>Bacteroidota</taxon>
        <taxon>Bacteroidia</taxon>
        <taxon>Bacteroidales</taxon>
        <taxon>Prevotellaceae</taxon>
        <taxon>Xylanibacter</taxon>
    </lineage>
</organism>
<dbReference type="InterPro" id="IPR012000">
    <property type="entry name" value="Thiamin_PyroP_enz_cen_dom"/>
</dbReference>
<keyword evidence="2 3" id="KW-0786">Thiamine pyrophosphate</keyword>
<dbReference type="Pfam" id="PF02776">
    <property type="entry name" value="TPP_enzyme_N"/>
    <property type="match status" value="1"/>
</dbReference>
<feature type="domain" description="Thiamine pyrophosphate enzyme N-terminal TPP-binding" evidence="6">
    <location>
        <begin position="1"/>
        <end position="112"/>
    </location>
</feature>
<dbReference type="InterPro" id="IPR011766">
    <property type="entry name" value="TPP_enzyme_TPP-bd"/>
</dbReference>
<protein>
    <submittedName>
        <fullName evidence="7">Thiamine pyrophosphate-binding protein</fullName>
    </submittedName>
</protein>
<dbReference type="InterPro" id="IPR012001">
    <property type="entry name" value="Thiamin_PyroP_enz_TPP-bd_dom"/>
</dbReference>
<dbReference type="SUPFAM" id="SSF52518">
    <property type="entry name" value="Thiamin diphosphate-binding fold (THDP-binding)"/>
    <property type="match status" value="2"/>
</dbReference>
<accession>A0ABX2AUH6</accession>
<evidence type="ECO:0000256" key="3">
    <source>
        <dbReference type="RuleBase" id="RU362132"/>
    </source>
</evidence>
<keyword evidence="8" id="KW-1185">Reference proteome</keyword>
<dbReference type="Proteomes" id="UP001193734">
    <property type="component" value="Unassembled WGS sequence"/>
</dbReference>
<comment type="similarity">
    <text evidence="1 3">Belongs to the TPP enzyme family.</text>
</comment>
<evidence type="ECO:0000313" key="7">
    <source>
        <dbReference type="EMBL" id="NPE13791.1"/>
    </source>
</evidence>
<dbReference type="PANTHER" id="PTHR18968">
    <property type="entry name" value="THIAMINE PYROPHOSPHATE ENZYMES"/>
    <property type="match status" value="1"/>
</dbReference>
<evidence type="ECO:0000259" key="6">
    <source>
        <dbReference type="Pfam" id="PF02776"/>
    </source>
</evidence>
<dbReference type="Gene3D" id="3.40.50.970">
    <property type="match status" value="2"/>
</dbReference>
<dbReference type="Pfam" id="PF02775">
    <property type="entry name" value="TPP_enzyme_C"/>
    <property type="match status" value="1"/>
</dbReference>
<dbReference type="InterPro" id="IPR029061">
    <property type="entry name" value="THDP-binding"/>
</dbReference>
<evidence type="ECO:0000313" key="8">
    <source>
        <dbReference type="Proteomes" id="UP001193734"/>
    </source>
</evidence>
<dbReference type="SUPFAM" id="SSF52467">
    <property type="entry name" value="DHS-like NAD/FAD-binding domain"/>
    <property type="match status" value="1"/>
</dbReference>
<dbReference type="PANTHER" id="PTHR18968:SF142">
    <property type="entry name" value="ACETOLACTATE SYNTHASE"/>
    <property type="match status" value="1"/>
</dbReference>
<gene>
    <name evidence="7" type="ORF">HPS55_05520</name>
</gene>
<feature type="domain" description="Thiamine pyrophosphate enzyme TPP-binding" evidence="5">
    <location>
        <begin position="404"/>
        <end position="555"/>
    </location>
</feature>
<dbReference type="InterPro" id="IPR029035">
    <property type="entry name" value="DHS-like_NAD/FAD-binding_dom"/>
</dbReference>
<proteinExistence type="inferred from homology"/>